<dbReference type="RefSeq" id="WP_066060868.1">
    <property type="nucleotide sequence ID" value="NZ_CP013015.1"/>
</dbReference>
<evidence type="ECO:0000256" key="4">
    <source>
        <dbReference type="ARBA" id="ARBA00022989"/>
    </source>
</evidence>
<gene>
    <name evidence="8" type="ORF">HS1_000654</name>
</gene>
<dbReference type="EMBL" id="CP013015">
    <property type="protein sequence ID" value="AMM40460.1"/>
    <property type="molecule type" value="Genomic_DNA"/>
</dbReference>
<accession>A0A7U4QJH4</accession>
<comment type="subcellular location">
    <subcellularLocation>
        <location evidence="1">Cell membrane</location>
        <topology evidence="1">Multi-pass membrane protein</topology>
    </subcellularLocation>
</comment>
<dbReference type="KEGG" id="daw:HS1_000654"/>
<evidence type="ECO:0000256" key="6">
    <source>
        <dbReference type="SAM" id="Phobius"/>
    </source>
</evidence>
<evidence type="ECO:0000256" key="2">
    <source>
        <dbReference type="ARBA" id="ARBA00022475"/>
    </source>
</evidence>
<dbReference type="InterPro" id="IPR027379">
    <property type="entry name" value="CLS_N"/>
</dbReference>
<dbReference type="Proteomes" id="UP000070560">
    <property type="component" value="Chromosome"/>
</dbReference>
<evidence type="ECO:0000259" key="7">
    <source>
        <dbReference type="Pfam" id="PF13396"/>
    </source>
</evidence>
<protein>
    <submittedName>
        <fullName evidence="8">Membrane protein</fullName>
    </submittedName>
</protein>
<feature type="domain" description="Cardiolipin synthase N-terminal" evidence="7">
    <location>
        <begin position="17"/>
        <end position="59"/>
    </location>
</feature>
<evidence type="ECO:0000256" key="5">
    <source>
        <dbReference type="ARBA" id="ARBA00023136"/>
    </source>
</evidence>
<sequence>MLKWGLLILIFLIPMIPTFWAIIELMTKEIKNIYGKFLWLLFVIFIPCIGGLCYFLFGRKRLLKDPKTNV</sequence>
<evidence type="ECO:0000313" key="8">
    <source>
        <dbReference type="EMBL" id="AMM40460.1"/>
    </source>
</evidence>
<name>A0A7U4QJH4_DESA2</name>
<evidence type="ECO:0000256" key="3">
    <source>
        <dbReference type="ARBA" id="ARBA00022692"/>
    </source>
</evidence>
<dbReference type="OrthoDB" id="5348497at2"/>
<keyword evidence="2" id="KW-1003">Cell membrane</keyword>
<feature type="transmembrane region" description="Helical" evidence="6">
    <location>
        <begin position="37"/>
        <end position="57"/>
    </location>
</feature>
<reference evidence="8 9" key="1">
    <citation type="submission" date="2015-10" db="EMBL/GenBank/DDBJ databases">
        <title>Candidatus Desulfofervidus auxilii, a hydrogenotrophic sulfate-reducing bacterium involved in the thermophilic anaerobic oxidation of methane.</title>
        <authorList>
            <person name="Krukenberg V."/>
            <person name="Richter M."/>
            <person name="Wegener G."/>
        </authorList>
    </citation>
    <scope>NUCLEOTIDE SEQUENCE [LARGE SCALE GENOMIC DNA]</scope>
    <source>
        <strain evidence="8 9">HS1</strain>
    </source>
</reference>
<dbReference type="GO" id="GO:0005886">
    <property type="term" value="C:plasma membrane"/>
    <property type="evidence" value="ECO:0007669"/>
    <property type="project" value="UniProtKB-SubCell"/>
</dbReference>
<keyword evidence="4 6" id="KW-1133">Transmembrane helix</keyword>
<keyword evidence="3 6" id="KW-0812">Transmembrane</keyword>
<dbReference type="Pfam" id="PF13396">
    <property type="entry name" value="PLDc_N"/>
    <property type="match status" value="1"/>
</dbReference>
<organism evidence="8 9">
    <name type="scientific">Desulfofervidus auxilii</name>
    <dbReference type="NCBI Taxonomy" id="1621989"/>
    <lineage>
        <taxon>Bacteria</taxon>
        <taxon>Pseudomonadati</taxon>
        <taxon>Thermodesulfobacteriota</taxon>
        <taxon>Candidatus Desulfofervidia</taxon>
        <taxon>Candidatus Desulfofervidales</taxon>
        <taxon>Candidatus Desulfofervidaceae</taxon>
        <taxon>Candidatus Desulfofervidus</taxon>
    </lineage>
</organism>
<keyword evidence="9" id="KW-1185">Reference proteome</keyword>
<keyword evidence="5 6" id="KW-0472">Membrane</keyword>
<proteinExistence type="predicted"/>
<dbReference type="AlphaFoldDB" id="A0A7U4QJH4"/>
<evidence type="ECO:0000313" key="9">
    <source>
        <dbReference type="Proteomes" id="UP000070560"/>
    </source>
</evidence>
<evidence type="ECO:0000256" key="1">
    <source>
        <dbReference type="ARBA" id="ARBA00004651"/>
    </source>
</evidence>